<feature type="compositionally biased region" description="Basic and acidic residues" evidence="7">
    <location>
        <begin position="393"/>
        <end position="414"/>
    </location>
</feature>
<keyword evidence="11" id="KW-1185">Reference proteome</keyword>
<organism evidence="10 11">
    <name type="scientific">Littorina saxatilis</name>
    <dbReference type="NCBI Taxonomy" id="31220"/>
    <lineage>
        <taxon>Eukaryota</taxon>
        <taxon>Metazoa</taxon>
        <taxon>Spiralia</taxon>
        <taxon>Lophotrochozoa</taxon>
        <taxon>Mollusca</taxon>
        <taxon>Gastropoda</taxon>
        <taxon>Caenogastropoda</taxon>
        <taxon>Littorinimorpha</taxon>
        <taxon>Littorinoidea</taxon>
        <taxon>Littorinidae</taxon>
        <taxon>Littorina</taxon>
    </lineage>
</organism>
<evidence type="ECO:0000313" key="10">
    <source>
        <dbReference type="EMBL" id="KAK7113228.1"/>
    </source>
</evidence>
<evidence type="ECO:0000256" key="5">
    <source>
        <dbReference type="ARBA" id="ARBA00022989"/>
    </source>
</evidence>
<keyword evidence="4" id="KW-0653">Protein transport</keyword>
<feature type="transmembrane region" description="Helical" evidence="8">
    <location>
        <begin position="284"/>
        <end position="301"/>
    </location>
</feature>
<dbReference type="Gene3D" id="1.20.1250.20">
    <property type="entry name" value="MFS general substrate transporter like domains"/>
    <property type="match status" value="1"/>
</dbReference>
<evidence type="ECO:0000256" key="4">
    <source>
        <dbReference type="ARBA" id="ARBA00022856"/>
    </source>
</evidence>
<proteinExistence type="inferred from homology"/>
<feature type="transmembrane region" description="Helical" evidence="8">
    <location>
        <begin position="252"/>
        <end position="272"/>
    </location>
</feature>
<comment type="caution">
    <text evidence="10">The sequence shown here is derived from an EMBL/GenBank/DDBJ whole genome shotgun (WGS) entry which is preliminary data.</text>
</comment>
<dbReference type="EMBL" id="JBAMIC010000002">
    <property type="protein sequence ID" value="KAK7113228.1"/>
    <property type="molecule type" value="Genomic_DNA"/>
</dbReference>
<evidence type="ECO:0000256" key="7">
    <source>
        <dbReference type="SAM" id="MobiDB-lite"/>
    </source>
</evidence>
<feature type="region of interest" description="Disordered" evidence="7">
    <location>
        <begin position="343"/>
        <end position="414"/>
    </location>
</feature>
<evidence type="ECO:0000256" key="1">
    <source>
        <dbReference type="ARBA" id="ARBA00004141"/>
    </source>
</evidence>
<evidence type="ECO:0000256" key="8">
    <source>
        <dbReference type="SAM" id="Phobius"/>
    </source>
</evidence>
<dbReference type="PANTHER" id="PTHR11654">
    <property type="entry name" value="OLIGOPEPTIDE TRANSPORTER-RELATED"/>
    <property type="match status" value="1"/>
</dbReference>
<dbReference type="Pfam" id="PF00854">
    <property type="entry name" value="PTR2"/>
    <property type="match status" value="1"/>
</dbReference>
<accession>A0AAN9BWQ3</accession>
<dbReference type="GO" id="GO:0016020">
    <property type="term" value="C:membrane"/>
    <property type="evidence" value="ECO:0007669"/>
    <property type="project" value="UniProtKB-SubCell"/>
</dbReference>
<dbReference type="InterPro" id="IPR036259">
    <property type="entry name" value="MFS_trans_sf"/>
</dbReference>
<name>A0AAN9BWQ3_9CAEN</name>
<feature type="chain" id="PRO_5042960711" evidence="9">
    <location>
        <begin position="25"/>
        <end position="414"/>
    </location>
</feature>
<evidence type="ECO:0000256" key="6">
    <source>
        <dbReference type="ARBA" id="ARBA00023136"/>
    </source>
</evidence>
<protein>
    <submittedName>
        <fullName evidence="10">Uncharacterized protein</fullName>
    </submittedName>
</protein>
<keyword evidence="9" id="KW-0732">Signal</keyword>
<reference evidence="10 11" key="1">
    <citation type="submission" date="2024-02" db="EMBL/GenBank/DDBJ databases">
        <title>Chromosome-scale genome assembly of the rough periwinkle Littorina saxatilis.</title>
        <authorList>
            <person name="De Jode A."/>
            <person name="Faria R."/>
            <person name="Formenti G."/>
            <person name="Sims Y."/>
            <person name="Smith T.P."/>
            <person name="Tracey A."/>
            <person name="Wood J.M.D."/>
            <person name="Zagrodzka Z.B."/>
            <person name="Johannesson K."/>
            <person name="Butlin R.K."/>
            <person name="Leder E.H."/>
        </authorList>
    </citation>
    <scope>NUCLEOTIDE SEQUENCE [LARGE SCALE GENOMIC DNA]</scope>
    <source>
        <strain evidence="10">Snail1</strain>
        <tissue evidence="10">Muscle</tissue>
    </source>
</reference>
<sequence length="414" mass="44608">MVVGMMCSAGAFLLAAILQSKIDSLNEDPLAENNSGYTIINTVHCKIWCRGDPTPFFEGNIGPFGQTEFQRVASGVKTVQVMCPTMGTQGWTQATLSERKASRLVITSVSGVMSILVLDDKRDKSTNGTGYVSFLHLLAWVDEATIKVTSVRDDSTPMVLKVGLSKATEFHVLEPGSYQIAFPAMNNPMEAKSTKAGEWQDVGKPFEIGSGGVYTIAMIDPTNNIDLHEVVVEKYVTVKENSLSMMLMIPQYIAITVGEILFSISGLAFAYTQAPESMKSVIQACWLLTTSVGDLIVVLVAELDLLPSQMAEFYLFSAVMMADCVIFAIMTCFYSYVESETTMTTKKPGGSKKGDKKGGKKGDKKGGKKGDKKGGKKGGKKGDKKDSKKKKGGKEGDGKEGGGEDKKKGGPEKK</sequence>
<feature type="compositionally biased region" description="Basic and acidic residues" evidence="7">
    <location>
        <begin position="352"/>
        <end position="373"/>
    </location>
</feature>
<gene>
    <name evidence="10" type="ORF">V1264_012559</name>
</gene>
<comment type="subcellular location">
    <subcellularLocation>
        <location evidence="1">Membrane</location>
        <topology evidence="1">Multi-pass membrane protein</topology>
    </subcellularLocation>
</comment>
<keyword evidence="4" id="KW-0571">Peptide transport</keyword>
<dbReference type="GO" id="GO:0022857">
    <property type="term" value="F:transmembrane transporter activity"/>
    <property type="evidence" value="ECO:0007669"/>
    <property type="project" value="InterPro"/>
</dbReference>
<evidence type="ECO:0000313" key="11">
    <source>
        <dbReference type="Proteomes" id="UP001374579"/>
    </source>
</evidence>
<keyword evidence="4" id="KW-0813">Transport</keyword>
<feature type="transmembrane region" description="Helical" evidence="8">
    <location>
        <begin position="313"/>
        <end position="337"/>
    </location>
</feature>
<keyword evidence="5 8" id="KW-1133">Transmembrane helix</keyword>
<evidence type="ECO:0000256" key="3">
    <source>
        <dbReference type="ARBA" id="ARBA00022692"/>
    </source>
</evidence>
<evidence type="ECO:0000256" key="9">
    <source>
        <dbReference type="SAM" id="SignalP"/>
    </source>
</evidence>
<dbReference type="Proteomes" id="UP001374579">
    <property type="component" value="Unassembled WGS sequence"/>
</dbReference>
<keyword evidence="3 8" id="KW-0812">Transmembrane</keyword>
<dbReference type="GO" id="GO:0015833">
    <property type="term" value="P:peptide transport"/>
    <property type="evidence" value="ECO:0007669"/>
    <property type="project" value="UniProtKB-KW"/>
</dbReference>
<comment type="similarity">
    <text evidence="2">Belongs to the major facilitator superfamily. Proton-dependent oligopeptide transporter (POT/PTR) (TC 2.A.17) family.</text>
</comment>
<keyword evidence="6 8" id="KW-0472">Membrane</keyword>
<dbReference type="InterPro" id="IPR000109">
    <property type="entry name" value="POT_fam"/>
</dbReference>
<feature type="signal peptide" evidence="9">
    <location>
        <begin position="1"/>
        <end position="24"/>
    </location>
</feature>
<evidence type="ECO:0000256" key="2">
    <source>
        <dbReference type="ARBA" id="ARBA00005982"/>
    </source>
</evidence>
<dbReference type="AlphaFoldDB" id="A0AAN9BWQ3"/>